<evidence type="ECO:0000313" key="3">
    <source>
        <dbReference type="Proteomes" id="UP000292345"/>
    </source>
</evidence>
<feature type="domain" description="Iminophenyl-pyruvate dimer synthase" evidence="1">
    <location>
        <begin position="36"/>
        <end position="259"/>
    </location>
</feature>
<dbReference type="AlphaFoldDB" id="A0A4Q7EMZ8"/>
<comment type="caution">
    <text evidence="2">The sequence shown here is derived from an EMBL/GenBank/DDBJ whole genome shotgun (WGS) entry which is preliminary data.</text>
</comment>
<dbReference type="InterPro" id="IPR012347">
    <property type="entry name" value="Ferritin-like"/>
</dbReference>
<sequence>MIKLENPSSRLVAKKLTPPCKVQPGHWTIEELRAHLQWAVDVEMYTIPFYMAAMYSIKDQSTEAGRLVKSVVNQEMLHLQSAANIANAFGTKVEITAPPYGGEIPHLDFDLDDPNPKDIYQPYSTEIGPFDIERLNTMCIIEYPVWPGDKGYNNTRPKDQYGSIGELYNAIKQGCEECTDYLTGNVNQVNHFAGFYPDTQLTVTKDKNDGLPQVVNLIDLITDQGEGYQKDAQYIPPEYQNNADDIQPTWDHYEKFTYLLKQPLPDTYPVTSSDSERQESLQQIQLQHFSDFLEIMNTTFQTGKTPDDFAVVMYKNGAAISACWQNGVLPLFSMPNDK</sequence>
<dbReference type="EMBL" id="PPUZ01000001">
    <property type="protein sequence ID" value="RZM85362.1"/>
    <property type="molecule type" value="Genomic_DNA"/>
</dbReference>
<dbReference type="PANTHER" id="PTHR34400">
    <property type="match status" value="1"/>
</dbReference>
<accession>A0A4Q7EMZ8</accession>
<dbReference type="InterPro" id="IPR026820">
    <property type="entry name" value="VioB/RebD_dom"/>
</dbReference>
<dbReference type="Gene3D" id="6.10.140.1530">
    <property type="match status" value="1"/>
</dbReference>
<name>A0A4Q7EMZ8_9GAMM</name>
<evidence type="ECO:0000313" key="2">
    <source>
        <dbReference type="EMBL" id="RZM85362.1"/>
    </source>
</evidence>
<dbReference type="PANTHER" id="PTHR34400:SF4">
    <property type="entry name" value="MEMBRANE PROTEIN"/>
    <property type="match status" value="1"/>
</dbReference>
<dbReference type="Proteomes" id="UP000292345">
    <property type="component" value="Unassembled WGS sequence"/>
</dbReference>
<dbReference type="RefSeq" id="WP_130243740.1">
    <property type="nucleotide sequence ID" value="NZ_PPUZ01000001.1"/>
</dbReference>
<evidence type="ECO:0000259" key="1">
    <source>
        <dbReference type="Pfam" id="PF12902"/>
    </source>
</evidence>
<gene>
    <name evidence="2" type="ORF">C3B51_00030</name>
</gene>
<organism evidence="2 3">
    <name type="scientific">Pseudoalteromonas rubra</name>
    <dbReference type="NCBI Taxonomy" id="43658"/>
    <lineage>
        <taxon>Bacteria</taxon>
        <taxon>Pseudomonadati</taxon>
        <taxon>Pseudomonadota</taxon>
        <taxon>Gammaproteobacteria</taxon>
        <taxon>Alteromonadales</taxon>
        <taxon>Pseudoalteromonadaceae</taxon>
        <taxon>Pseudoalteromonas</taxon>
    </lineage>
</organism>
<dbReference type="Pfam" id="PF12902">
    <property type="entry name" value="Ferritin-like"/>
    <property type="match status" value="1"/>
</dbReference>
<dbReference type="Gene3D" id="1.20.1260.10">
    <property type="match status" value="1"/>
</dbReference>
<reference evidence="2 3" key="1">
    <citation type="submission" date="2018-01" db="EMBL/GenBank/DDBJ databases">
        <title>Co-occurrence of chitin degradation, pigmentation and bioactivity in marine Pseudoalteromonas.</title>
        <authorList>
            <person name="Paulsen S."/>
            <person name="Gram L."/>
            <person name="Machado H."/>
        </authorList>
    </citation>
    <scope>NUCLEOTIDE SEQUENCE [LARGE SCALE GENOMIC DNA]</scope>
    <source>
        <strain evidence="2 3">S1946</strain>
    </source>
</reference>
<proteinExistence type="predicted"/>
<protein>
    <recommendedName>
        <fullName evidence="1">Iminophenyl-pyruvate dimer synthase domain-containing protein</fullName>
    </recommendedName>
</protein>